<gene>
    <name evidence="12" type="ORF">THRCLA_20543</name>
</gene>
<evidence type="ECO:0000256" key="3">
    <source>
        <dbReference type="ARBA" id="ARBA00022448"/>
    </source>
</evidence>
<feature type="transmembrane region" description="Helical" evidence="11">
    <location>
        <begin position="208"/>
        <end position="226"/>
    </location>
</feature>
<reference evidence="12 13" key="1">
    <citation type="journal article" date="2014" name="Genome Biol. Evol.">
        <title>The secreted proteins of Achlya hypogyna and Thraustotheca clavata identify the ancestral oomycete secretome and reveal gene acquisitions by horizontal gene transfer.</title>
        <authorList>
            <person name="Misner I."/>
            <person name="Blouin N."/>
            <person name="Leonard G."/>
            <person name="Richards T.A."/>
            <person name="Lane C.E."/>
        </authorList>
    </citation>
    <scope>NUCLEOTIDE SEQUENCE [LARGE SCALE GENOMIC DNA]</scope>
    <source>
        <strain evidence="12 13">ATCC 34112</strain>
    </source>
</reference>
<evidence type="ECO:0000256" key="5">
    <source>
        <dbReference type="ARBA" id="ARBA00022737"/>
    </source>
</evidence>
<keyword evidence="5" id="KW-0677">Repeat</keyword>
<keyword evidence="4 11" id="KW-0812">Transmembrane</keyword>
<feature type="transmembrane region" description="Helical" evidence="11">
    <location>
        <begin position="101"/>
        <end position="121"/>
    </location>
</feature>
<dbReference type="PANTHER" id="PTHR13131:SF5">
    <property type="entry name" value="CYSTINOSIN"/>
    <property type="match status" value="1"/>
</dbReference>
<dbReference type="AlphaFoldDB" id="A0A1W0A6A9"/>
<dbReference type="GO" id="GO:0015293">
    <property type="term" value="F:symporter activity"/>
    <property type="evidence" value="ECO:0007669"/>
    <property type="project" value="UniProtKB-KW"/>
</dbReference>
<feature type="transmembrane region" description="Helical" evidence="11">
    <location>
        <begin position="33"/>
        <end position="52"/>
    </location>
</feature>
<evidence type="ECO:0000256" key="11">
    <source>
        <dbReference type="SAM" id="Phobius"/>
    </source>
</evidence>
<dbReference type="SMART" id="SM00679">
    <property type="entry name" value="CTNS"/>
    <property type="match status" value="2"/>
</dbReference>
<comment type="caution">
    <text evidence="12">The sequence shown here is derived from an EMBL/GenBank/DDBJ whole genome shotgun (WGS) entry which is preliminary data.</text>
</comment>
<feature type="transmembrane region" description="Helical" evidence="11">
    <location>
        <begin position="68"/>
        <end position="89"/>
    </location>
</feature>
<comment type="subcellular location">
    <subcellularLocation>
        <location evidence="1">Lysosome membrane</location>
        <topology evidence="1">Multi-pass membrane protein</topology>
    </subcellularLocation>
</comment>
<keyword evidence="7 11" id="KW-1133">Transmembrane helix</keyword>
<evidence type="ECO:0000313" key="13">
    <source>
        <dbReference type="Proteomes" id="UP000243217"/>
    </source>
</evidence>
<dbReference type="PANTHER" id="PTHR13131">
    <property type="entry name" value="CYSTINOSIN"/>
    <property type="match status" value="1"/>
</dbReference>
<evidence type="ECO:0000256" key="8">
    <source>
        <dbReference type="ARBA" id="ARBA00023136"/>
    </source>
</evidence>
<evidence type="ECO:0000256" key="4">
    <source>
        <dbReference type="ARBA" id="ARBA00022692"/>
    </source>
</evidence>
<dbReference type="Pfam" id="PF04193">
    <property type="entry name" value="PQ-loop"/>
    <property type="match status" value="2"/>
</dbReference>
<evidence type="ECO:0000256" key="9">
    <source>
        <dbReference type="ARBA" id="ARBA00023228"/>
    </source>
</evidence>
<dbReference type="FunFam" id="1.20.1280.290:FF:000016">
    <property type="entry name" value="Cystinosin homolog"/>
    <property type="match status" value="1"/>
</dbReference>
<proteinExistence type="inferred from homology"/>
<dbReference type="InterPro" id="IPR005282">
    <property type="entry name" value="LC_transporter"/>
</dbReference>
<evidence type="ECO:0000256" key="1">
    <source>
        <dbReference type="ARBA" id="ARBA00004155"/>
    </source>
</evidence>
<sequence>MATTPVTPATPVPEPTPLSPAVSNAVQWIQRNGVPIGVAIIAIIGFGLGFGLDANSNIPSPYNRISSIIGWIYFACWSISFWPQIFLNWRLKNVEGLSLDFIVYNIVGFSCYTVYNSAFYWSSSVQDEYKAKHDGSPNSVQVNDVFFGIHAVVVTLLTLYQTTIYPRGEGKVSMVCKGLLALALTIIILFMIIHLASPSSSFFTKLNWLYLLSYVKLGISLVKYVPQVYLNYKRKSTIGWTIYNVLLDFSGGLLSVVQLLMDGASAHDWSSVTGNPVKFALGFASMFFDVIFMTQHYILYRNSNSVDQVEQLNKEHANSPFLKA</sequence>
<dbReference type="OrthoDB" id="75720at2759"/>
<keyword evidence="8 11" id="KW-0472">Membrane</keyword>
<dbReference type="Proteomes" id="UP000243217">
    <property type="component" value="Unassembled WGS sequence"/>
</dbReference>
<comment type="catalytic activity">
    <reaction evidence="10">
        <text>L-cystine(out) + H(+)(out) = L-cystine(in) + H(+)(in)</text>
        <dbReference type="Rhea" id="RHEA:66172"/>
        <dbReference type="ChEBI" id="CHEBI:15378"/>
        <dbReference type="ChEBI" id="CHEBI:35491"/>
    </reaction>
    <physiologicalReaction direction="left-to-right" evidence="10">
        <dbReference type="Rhea" id="RHEA:66173"/>
    </physiologicalReaction>
</comment>
<keyword evidence="3" id="KW-0813">Transport</keyword>
<dbReference type="InterPro" id="IPR006603">
    <property type="entry name" value="PQ-loop_rpt"/>
</dbReference>
<name>A0A1W0A6A9_9STRA</name>
<dbReference type="GO" id="GO:0015184">
    <property type="term" value="F:L-cystine transmembrane transporter activity"/>
    <property type="evidence" value="ECO:0007669"/>
    <property type="project" value="TreeGrafter"/>
</dbReference>
<dbReference type="GO" id="GO:0005765">
    <property type="term" value="C:lysosomal membrane"/>
    <property type="evidence" value="ECO:0007669"/>
    <property type="project" value="UniProtKB-SubCell"/>
</dbReference>
<protein>
    <submittedName>
        <fullName evidence="12">Lysosomal Cystine Transporter (LCT) Family</fullName>
    </submittedName>
</protein>
<keyword evidence="13" id="KW-1185">Reference proteome</keyword>
<evidence type="ECO:0000256" key="7">
    <source>
        <dbReference type="ARBA" id="ARBA00022989"/>
    </source>
</evidence>
<accession>A0A1W0A6A9</accession>
<evidence type="ECO:0000256" key="6">
    <source>
        <dbReference type="ARBA" id="ARBA00022847"/>
    </source>
</evidence>
<dbReference type="Gene3D" id="1.20.1280.290">
    <property type="match status" value="2"/>
</dbReference>
<keyword evidence="6" id="KW-0769">Symport</keyword>
<dbReference type="NCBIfam" id="TIGR00951">
    <property type="entry name" value="2A43"/>
    <property type="match status" value="1"/>
</dbReference>
<evidence type="ECO:0000313" key="12">
    <source>
        <dbReference type="EMBL" id="OQS05739.1"/>
    </source>
</evidence>
<feature type="transmembrane region" description="Helical" evidence="11">
    <location>
        <begin position="141"/>
        <end position="160"/>
    </location>
</feature>
<keyword evidence="9" id="KW-0458">Lysosome</keyword>
<evidence type="ECO:0000256" key="2">
    <source>
        <dbReference type="ARBA" id="ARBA00006855"/>
    </source>
</evidence>
<organism evidence="12 13">
    <name type="scientific">Thraustotheca clavata</name>
    <dbReference type="NCBI Taxonomy" id="74557"/>
    <lineage>
        <taxon>Eukaryota</taxon>
        <taxon>Sar</taxon>
        <taxon>Stramenopiles</taxon>
        <taxon>Oomycota</taxon>
        <taxon>Saprolegniomycetes</taxon>
        <taxon>Saprolegniales</taxon>
        <taxon>Achlyaceae</taxon>
        <taxon>Thraustotheca</taxon>
    </lineage>
</organism>
<comment type="similarity">
    <text evidence="2">Belongs to the cystinosin family.</text>
</comment>
<dbReference type="EMBL" id="JNBS01000421">
    <property type="protein sequence ID" value="OQS05739.1"/>
    <property type="molecule type" value="Genomic_DNA"/>
</dbReference>
<feature type="transmembrane region" description="Helical" evidence="11">
    <location>
        <begin position="280"/>
        <end position="300"/>
    </location>
</feature>
<feature type="transmembrane region" description="Helical" evidence="11">
    <location>
        <begin position="172"/>
        <end position="196"/>
    </location>
</feature>
<feature type="transmembrane region" description="Helical" evidence="11">
    <location>
        <begin position="238"/>
        <end position="260"/>
    </location>
</feature>
<evidence type="ECO:0000256" key="10">
    <source>
        <dbReference type="ARBA" id="ARBA00048473"/>
    </source>
</evidence>